<reference evidence="7" key="1">
    <citation type="submission" date="2016-11" db="EMBL/GenBank/DDBJ databases">
        <authorList>
            <person name="Varghese N."/>
            <person name="Submissions S."/>
        </authorList>
    </citation>
    <scope>NUCLEOTIDE SEQUENCE [LARGE SCALE GENOMIC DNA]</scope>
    <source>
        <strain evidence="7">CGMCC 1.8863</strain>
    </source>
</reference>
<evidence type="ECO:0000256" key="2">
    <source>
        <dbReference type="ARBA" id="ARBA00022670"/>
    </source>
</evidence>
<keyword evidence="3" id="KW-0378">Hydrolase</keyword>
<dbReference type="Gene3D" id="2.30.30.40">
    <property type="entry name" value="SH3 Domains"/>
    <property type="match status" value="1"/>
</dbReference>
<dbReference type="Pfam" id="PF00877">
    <property type="entry name" value="NLPC_P60"/>
    <property type="match status" value="1"/>
</dbReference>
<keyword evidence="7" id="KW-1185">Reference proteome</keyword>
<dbReference type="RefSeq" id="WP_072765664.1">
    <property type="nucleotide sequence ID" value="NZ_FQYX01000033.1"/>
</dbReference>
<dbReference type="PANTHER" id="PTHR47053:SF1">
    <property type="entry name" value="MUREIN DD-ENDOPEPTIDASE MEPH-RELATED"/>
    <property type="match status" value="1"/>
</dbReference>
<dbReference type="InterPro" id="IPR000064">
    <property type="entry name" value="NLP_P60_dom"/>
</dbReference>
<dbReference type="Gene3D" id="3.90.1720.10">
    <property type="entry name" value="endopeptidase domain like (from Nostoc punctiforme)"/>
    <property type="match status" value="1"/>
</dbReference>
<dbReference type="GO" id="GO:0008234">
    <property type="term" value="F:cysteine-type peptidase activity"/>
    <property type="evidence" value="ECO:0007669"/>
    <property type="project" value="UniProtKB-KW"/>
</dbReference>
<evidence type="ECO:0000313" key="6">
    <source>
        <dbReference type="EMBL" id="SHJ73123.1"/>
    </source>
</evidence>
<gene>
    <name evidence="6" type="ORF">SAMN04487911_1336</name>
</gene>
<dbReference type="InterPro" id="IPR051202">
    <property type="entry name" value="Peptidase_C40"/>
</dbReference>
<evidence type="ECO:0000256" key="1">
    <source>
        <dbReference type="ARBA" id="ARBA00007074"/>
    </source>
</evidence>
<evidence type="ECO:0000259" key="5">
    <source>
        <dbReference type="PROSITE" id="PS51935"/>
    </source>
</evidence>
<keyword evidence="2" id="KW-0645">Protease</keyword>
<sequence length="250" mass="28416">MQYGICHLSIIPVRSSADDAAEMVSQLLYGEHFKVLEHRKLWSKIRIAFDGYEGWISNQQYTMISEGDYYQIEGSDDIKITSELISFTENKQNVLIPIVLGSTIQNVCLSHYKFDDFGATNHKNKEQLVPTALLYLNAPYLWGGKTSFGIDCSGLTQMVYKINGYKLLRDAAQQSTQGEALSFIEESEPGDLAFFDNKDGIIDHVGIIMDNNYVIHCHGKVRIDRLDHTGIFNIEVNNYTHKLRVIKKIV</sequence>
<evidence type="ECO:0000256" key="3">
    <source>
        <dbReference type="ARBA" id="ARBA00022801"/>
    </source>
</evidence>
<feature type="domain" description="NlpC/P60" evidence="5">
    <location>
        <begin position="122"/>
        <end position="246"/>
    </location>
</feature>
<comment type="similarity">
    <text evidence="1">Belongs to the peptidase C40 family.</text>
</comment>
<name>A0A1M6LPL2_9FLAO</name>
<protein>
    <submittedName>
        <fullName evidence="6">SH3 domain-containing protein</fullName>
    </submittedName>
</protein>
<dbReference type="InterPro" id="IPR038765">
    <property type="entry name" value="Papain-like_cys_pep_sf"/>
</dbReference>
<accession>A0A1M6LPL2</accession>
<dbReference type="PROSITE" id="PS51935">
    <property type="entry name" value="NLPC_P60"/>
    <property type="match status" value="1"/>
</dbReference>
<keyword evidence="4" id="KW-0788">Thiol protease</keyword>
<dbReference type="EMBL" id="FQYX01000033">
    <property type="protein sequence ID" value="SHJ73123.1"/>
    <property type="molecule type" value="Genomic_DNA"/>
</dbReference>
<dbReference type="AlphaFoldDB" id="A0A1M6LPL2"/>
<dbReference type="STRING" id="558155.SAMN04487911_1336"/>
<organism evidence="6 7">
    <name type="scientific">Arenibacter nanhaiticus</name>
    <dbReference type="NCBI Taxonomy" id="558155"/>
    <lineage>
        <taxon>Bacteria</taxon>
        <taxon>Pseudomonadati</taxon>
        <taxon>Bacteroidota</taxon>
        <taxon>Flavobacteriia</taxon>
        <taxon>Flavobacteriales</taxon>
        <taxon>Flavobacteriaceae</taxon>
        <taxon>Arenibacter</taxon>
    </lineage>
</organism>
<evidence type="ECO:0000256" key="4">
    <source>
        <dbReference type="ARBA" id="ARBA00022807"/>
    </source>
</evidence>
<dbReference type="Pfam" id="PF18348">
    <property type="entry name" value="SH3_16"/>
    <property type="match status" value="1"/>
</dbReference>
<dbReference type="SUPFAM" id="SSF54001">
    <property type="entry name" value="Cysteine proteinases"/>
    <property type="match status" value="1"/>
</dbReference>
<proteinExistence type="inferred from homology"/>
<dbReference type="OrthoDB" id="9813368at2"/>
<dbReference type="GO" id="GO:0006508">
    <property type="term" value="P:proteolysis"/>
    <property type="evidence" value="ECO:0007669"/>
    <property type="project" value="UniProtKB-KW"/>
</dbReference>
<dbReference type="InterPro" id="IPR041382">
    <property type="entry name" value="SH3_16"/>
</dbReference>
<evidence type="ECO:0000313" key="7">
    <source>
        <dbReference type="Proteomes" id="UP000184231"/>
    </source>
</evidence>
<dbReference type="Proteomes" id="UP000184231">
    <property type="component" value="Unassembled WGS sequence"/>
</dbReference>
<dbReference type="PANTHER" id="PTHR47053">
    <property type="entry name" value="MUREIN DD-ENDOPEPTIDASE MEPH-RELATED"/>
    <property type="match status" value="1"/>
</dbReference>